<feature type="compositionally biased region" description="Acidic residues" evidence="1">
    <location>
        <begin position="1"/>
        <end position="10"/>
    </location>
</feature>
<feature type="region of interest" description="Disordered" evidence="1">
    <location>
        <begin position="1"/>
        <end position="27"/>
    </location>
</feature>
<dbReference type="PANTHER" id="PTHR42695">
    <property type="entry name" value="GLUTAMINE AMIDOTRANSFERASE YLR126C-RELATED"/>
    <property type="match status" value="1"/>
</dbReference>
<evidence type="ECO:0000313" key="4">
    <source>
        <dbReference type="Proteomes" id="UP000824151"/>
    </source>
</evidence>
<dbReference type="PROSITE" id="PS51273">
    <property type="entry name" value="GATASE_TYPE_1"/>
    <property type="match status" value="1"/>
</dbReference>
<gene>
    <name evidence="3" type="ORF">H9871_02900</name>
</gene>
<dbReference type="EMBL" id="DXGD01000108">
    <property type="protein sequence ID" value="HIW99070.1"/>
    <property type="molecule type" value="Genomic_DNA"/>
</dbReference>
<organism evidence="3 4">
    <name type="scientific">Candidatus Nesterenkonia stercoripullorum</name>
    <dbReference type="NCBI Taxonomy" id="2838701"/>
    <lineage>
        <taxon>Bacteria</taxon>
        <taxon>Bacillati</taxon>
        <taxon>Actinomycetota</taxon>
        <taxon>Actinomycetes</taxon>
        <taxon>Micrococcales</taxon>
        <taxon>Micrococcaceae</taxon>
        <taxon>Nesterenkonia</taxon>
    </lineage>
</organism>
<protein>
    <submittedName>
        <fullName evidence="3">Type 1 glutamine amidotransferase</fullName>
    </submittedName>
</protein>
<keyword evidence="3" id="KW-0315">Glutamine amidotransferase</keyword>
<comment type="caution">
    <text evidence="3">The sequence shown here is derived from an EMBL/GenBank/DDBJ whole genome shotgun (WGS) entry which is preliminary data.</text>
</comment>
<dbReference type="PANTHER" id="PTHR42695:SF5">
    <property type="entry name" value="GLUTAMINE AMIDOTRANSFERASE YLR126C-RELATED"/>
    <property type="match status" value="1"/>
</dbReference>
<dbReference type="Proteomes" id="UP000824151">
    <property type="component" value="Unassembled WGS sequence"/>
</dbReference>
<proteinExistence type="predicted"/>
<evidence type="ECO:0000313" key="3">
    <source>
        <dbReference type="EMBL" id="HIW99070.1"/>
    </source>
</evidence>
<reference evidence="3" key="1">
    <citation type="journal article" date="2021" name="PeerJ">
        <title>Extensive microbial diversity within the chicken gut microbiome revealed by metagenomics and culture.</title>
        <authorList>
            <person name="Gilroy R."/>
            <person name="Ravi A."/>
            <person name="Getino M."/>
            <person name="Pursley I."/>
            <person name="Horton D.L."/>
            <person name="Alikhan N.F."/>
            <person name="Baker D."/>
            <person name="Gharbi K."/>
            <person name="Hall N."/>
            <person name="Watson M."/>
            <person name="Adriaenssens E.M."/>
            <person name="Foster-Nyarko E."/>
            <person name="Jarju S."/>
            <person name="Secka A."/>
            <person name="Antonio M."/>
            <person name="Oren A."/>
            <person name="Chaudhuri R.R."/>
            <person name="La Ragione R."/>
            <person name="Hildebrand F."/>
            <person name="Pallen M.J."/>
        </authorList>
    </citation>
    <scope>NUCLEOTIDE SEQUENCE</scope>
    <source>
        <strain evidence="3">ChiHejej3B27-3195</strain>
    </source>
</reference>
<evidence type="ECO:0000259" key="2">
    <source>
        <dbReference type="Pfam" id="PF00117"/>
    </source>
</evidence>
<dbReference type="SUPFAM" id="SSF52317">
    <property type="entry name" value="Class I glutamine amidotransferase-like"/>
    <property type="match status" value="1"/>
</dbReference>
<accession>A0A9D1USE9</accession>
<dbReference type="InterPro" id="IPR017926">
    <property type="entry name" value="GATASE"/>
</dbReference>
<feature type="domain" description="Glutamine amidotransferase" evidence="2">
    <location>
        <begin position="52"/>
        <end position="218"/>
    </location>
</feature>
<dbReference type="CDD" id="cd01741">
    <property type="entry name" value="GATase1_1"/>
    <property type="match status" value="1"/>
</dbReference>
<name>A0A9D1USE9_9MICC</name>
<dbReference type="GO" id="GO:0005829">
    <property type="term" value="C:cytosol"/>
    <property type="evidence" value="ECO:0007669"/>
    <property type="project" value="TreeGrafter"/>
</dbReference>
<dbReference type="Pfam" id="PF00117">
    <property type="entry name" value="GATase"/>
    <property type="match status" value="1"/>
</dbReference>
<dbReference type="AlphaFoldDB" id="A0A9D1USE9"/>
<dbReference type="InterPro" id="IPR044992">
    <property type="entry name" value="ChyE-like"/>
</dbReference>
<evidence type="ECO:0000256" key="1">
    <source>
        <dbReference type="SAM" id="MobiDB-lite"/>
    </source>
</evidence>
<sequence length="276" mass="28689">MPEIPGESDPDGWAPGPSCAASDSAGPASAVPGVRLAVIEHESGTDARRFGHWLREAGAELRVFRPYARASEGQLPLPGEFDGLVVLGGSMGPADDAEHPWLPGTRELLRTSVGGQFPALAICLGGELLAQATGGQIEQCATAQIGLSTVRTRSEGSADPVFGGLPERFPAYLWHSLQMTLPPHAVHLVDGTGAPVQAFRLGEAWGTQFHPESTGEQLGAWGAAAGITHAPDGRTLDDVVVAATAAEPQVASVMAPLAHRFVAYVRRFAASTAGPR</sequence>
<dbReference type="InterPro" id="IPR029062">
    <property type="entry name" value="Class_I_gatase-like"/>
</dbReference>
<dbReference type="PRINTS" id="PR00097">
    <property type="entry name" value="ANTSNTHASEII"/>
</dbReference>
<reference evidence="3" key="2">
    <citation type="submission" date="2021-04" db="EMBL/GenBank/DDBJ databases">
        <authorList>
            <person name="Gilroy R."/>
        </authorList>
    </citation>
    <scope>NUCLEOTIDE SEQUENCE</scope>
    <source>
        <strain evidence="3">ChiHejej3B27-3195</strain>
    </source>
</reference>
<dbReference type="Gene3D" id="3.40.50.880">
    <property type="match status" value="1"/>
</dbReference>